<dbReference type="PROSITE" id="PS51257">
    <property type="entry name" value="PROKAR_LIPOPROTEIN"/>
    <property type="match status" value="1"/>
</dbReference>
<dbReference type="OrthoDB" id="8478044at2"/>
<dbReference type="RefSeq" id="WP_077686331.1">
    <property type="nucleotide sequence ID" value="NZ_CP019606.1"/>
</dbReference>
<dbReference type="AlphaFoldDB" id="A0A1Q2CPG8"/>
<sequence length="431" mass="46830">MKRRHFIAGTLGSAAALTLAACSGNTEPGGGGGGATTVPSKPAEPVTLNFFTDKAAWEPSFKDMNTASAGQNMSLKFTGYSDPTAYDTFIKQSFRTKKIPDLFTWHTGSQTQELVEQGLIAETSALWAKAETDGLVPPGIKDNYTIEDKQYGVPLNIAYWVMYYSKSVFEKHNLTPPTSFADLLAMADTLVAAGVTPFHQMNIIFEFVWFQALLMGSNPDVYDKLSRGEAKYTDDAVVKVAQQWSDMIGKKYFIDPGSTTDPQTLLKTGQIAMIYMGTFFTGQLTASEMTSGKDYGAFVFPNMDPAVARPQMALETGPLLAGKGAANEAAALAYSEWWMSTEAQKAWSTSRGDISFNPEVPSDDPEIGPIVKDIADKGKDFQVHTRYLEATPNAIYTVASEVFGKLVTDGGDPMPGLQKIQAAADEYWSSK</sequence>
<evidence type="ECO:0000256" key="1">
    <source>
        <dbReference type="SAM" id="SignalP"/>
    </source>
</evidence>
<protein>
    <submittedName>
        <fullName evidence="2">ABC transporter substrate-binding protein</fullName>
    </submittedName>
</protein>
<proteinExistence type="predicted"/>
<name>A0A1Q2CPG8_9ACTN</name>
<feature type="signal peptide" evidence="1">
    <location>
        <begin position="1"/>
        <end position="20"/>
    </location>
</feature>
<dbReference type="Proteomes" id="UP000188145">
    <property type="component" value="Chromosome"/>
</dbReference>
<keyword evidence="1" id="KW-0732">Signal</keyword>
<dbReference type="Pfam" id="PF13416">
    <property type="entry name" value="SBP_bac_8"/>
    <property type="match status" value="1"/>
</dbReference>
<dbReference type="SUPFAM" id="SSF53850">
    <property type="entry name" value="Periplasmic binding protein-like II"/>
    <property type="match status" value="1"/>
</dbReference>
<dbReference type="KEGG" id="tes:BW730_11380"/>
<keyword evidence="3" id="KW-1185">Reference proteome</keyword>
<dbReference type="InterPro" id="IPR006059">
    <property type="entry name" value="SBP"/>
</dbReference>
<feature type="chain" id="PRO_5038642659" evidence="1">
    <location>
        <begin position="21"/>
        <end position="431"/>
    </location>
</feature>
<reference evidence="3" key="1">
    <citation type="submission" date="2017-02" db="EMBL/GenBank/DDBJ databases">
        <title>Tessaracoccus aquaemaris sp. nov., isolated from the intestine of a Korean rockfish, Sebastes schlegelii, in a marine aquaculture pond.</title>
        <authorList>
            <person name="Tak E.J."/>
            <person name="Bae J.-W."/>
        </authorList>
    </citation>
    <scope>NUCLEOTIDE SEQUENCE [LARGE SCALE GENOMIC DNA]</scope>
    <source>
        <strain evidence="3">NSG39</strain>
    </source>
</reference>
<organism evidence="2 3">
    <name type="scientific">Tessaracoccus aquimaris</name>
    <dbReference type="NCBI Taxonomy" id="1332264"/>
    <lineage>
        <taxon>Bacteria</taxon>
        <taxon>Bacillati</taxon>
        <taxon>Actinomycetota</taxon>
        <taxon>Actinomycetes</taxon>
        <taxon>Propionibacteriales</taxon>
        <taxon>Propionibacteriaceae</taxon>
        <taxon>Tessaracoccus</taxon>
    </lineage>
</organism>
<accession>A0A1Q2CPG8</accession>
<evidence type="ECO:0000313" key="2">
    <source>
        <dbReference type="EMBL" id="AQP47999.1"/>
    </source>
</evidence>
<evidence type="ECO:0000313" key="3">
    <source>
        <dbReference type="Proteomes" id="UP000188145"/>
    </source>
</evidence>
<gene>
    <name evidence="2" type="ORF">BW730_11380</name>
</gene>
<dbReference type="Gene3D" id="3.40.190.10">
    <property type="entry name" value="Periplasmic binding protein-like II"/>
    <property type="match status" value="2"/>
</dbReference>
<dbReference type="PANTHER" id="PTHR43649">
    <property type="entry name" value="ARABINOSE-BINDING PROTEIN-RELATED"/>
    <property type="match status" value="1"/>
</dbReference>
<dbReference type="PANTHER" id="PTHR43649:SF14">
    <property type="entry name" value="BLR3389 PROTEIN"/>
    <property type="match status" value="1"/>
</dbReference>
<dbReference type="EMBL" id="CP019606">
    <property type="protein sequence ID" value="AQP47999.1"/>
    <property type="molecule type" value="Genomic_DNA"/>
</dbReference>
<dbReference type="InterPro" id="IPR050490">
    <property type="entry name" value="Bact_solute-bd_prot1"/>
</dbReference>
<dbReference type="STRING" id="1332264.BW730_11380"/>